<comment type="caution">
    <text evidence="1">The sequence shown here is derived from an EMBL/GenBank/DDBJ whole genome shotgun (WGS) entry which is preliminary data.</text>
</comment>
<reference evidence="1 2" key="1">
    <citation type="submission" date="2011-05" db="EMBL/GenBank/DDBJ databases">
        <authorList>
            <person name="Muzny D."/>
            <person name="Qin X."/>
            <person name="Deng J."/>
            <person name="Jiang H."/>
            <person name="Liu Y."/>
            <person name="Qu J."/>
            <person name="Song X.-Z."/>
            <person name="Zhang L."/>
            <person name="Thornton R."/>
            <person name="Coyle M."/>
            <person name="Francisco L."/>
            <person name="Jackson L."/>
            <person name="Javaid M."/>
            <person name="Korchina V."/>
            <person name="Kovar C."/>
            <person name="Mata R."/>
            <person name="Mathew T."/>
            <person name="Ngo R."/>
            <person name="Nguyen L."/>
            <person name="Nguyen N."/>
            <person name="Okwuonu G."/>
            <person name="Ongeri F."/>
            <person name="Pham C."/>
            <person name="Simmons D."/>
            <person name="Wilczek-Boney K."/>
            <person name="Hale W."/>
            <person name="Jakkamsetti A."/>
            <person name="Pham P."/>
            <person name="Ruth R."/>
            <person name="San Lucas F."/>
            <person name="Warren J."/>
            <person name="Zhang J."/>
            <person name="Zhao Z."/>
            <person name="Zhou C."/>
            <person name="Zhu D."/>
            <person name="Lee S."/>
            <person name="Bess C."/>
            <person name="Blankenburg K."/>
            <person name="Forbes L."/>
            <person name="Fu Q."/>
            <person name="Gubbala S."/>
            <person name="Hirani K."/>
            <person name="Jayaseelan J.C."/>
            <person name="Lara F."/>
            <person name="Munidasa M."/>
            <person name="Palculict T."/>
            <person name="Patil S."/>
            <person name="Pu L.-L."/>
            <person name="Saada N."/>
            <person name="Tang L."/>
            <person name="Weissenberger G."/>
            <person name="Zhu Y."/>
            <person name="Hemphill L."/>
            <person name="Shang Y."/>
            <person name="Youmans B."/>
            <person name="Ayvaz T."/>
            <person name="Ross M."/>
            <person name="Santibanez J."/>
            <person name="Aqrawi P."/>
            <person name="Gross S."/>
            <person name="Joshi V."/>
            <person name="Fowler G."/>
            <person name="Nazareth L."/>
            <person name="Reid J."/>
            <person name="Worley K."/>
            <person name="Petrosino J."/>
            <person name="Highlander S."/>
            <person name="Gibbs R."/>
        </authorList>
    </citation>
    <scope>NUCLEOTIDE SEQUENCE [LARGE SCALE GENOMIC DNA]</scope>
    <source>
        <strain evidence="1 2">ATCC 33926</strain>
    </source>
</reference>
<dbReference type="GO" id="GO:0008830">
    <property type="term" value="F:dTDP-4-dehydrorhamnose 3,5-epimerase activity"/>
    <property type="evidence" value="ECO:0007669"/>
    <property type="project" value="UniProtKB-EC"/>
</dbReference>
<keyword evidence="1" id="KW-0413">Isomerase</keyword>
<dbReference type="Proteomes" id="UP000004982">
    <property type="component" value="Unassembled WGS sequence"/>
</dbReference>
<organism evidence="1 2">
    <name type="scientific">Neisseria macacae ATCC 33926</name>
    <dbReference type="NCBI Taxonomy" id="997348"/>
    <lineage>
        <taxon>Bacteria</taxon>
        <taxon>Pseudomonadati</taxon>
        <taxon>Pseudomonadota</taxon>
        <taxon>Betaproteobacteria</taxon>
        <taxon>Neisseriales</taxon>
        <taxon>Neisseriaceae</taxon>
        <taxon>Neisseria</taxon>
    </lineage>
</organism>
<protein>
    <submittedName>
        <fullName evidence="1">dTDP-4-keto-6-deoxy-D-glucose-3,5-epimerase</fullName>
        <ecNumber evidence="1">5.1.3.13</ecNumber>
    </submittedName>
</protein>
<proteinExistence type="predicted"/>
<gene>
    <name evidence="1" type="primary">rmlC</name>
    <name evidence="1" type="ORF">HMPREF9418_0694</name>
</gene>
<evidence type="ECO:0000313" key="2">
    <source>
        <dbReference type="Proteomes" id="UP000004982"/>
    </source>
</evidence>
<sequence>MNIVDTKQKNLHPLLSFEGGEKIPKWVMQTNHAFCRANKKPAVFGRFFIG</sequence>
<dbReference type="AlphaFoldDB" id="A0AA36UKQ6"/>
<evidence type="ECO:0000313" key="1">
    <source>
        <dbReference type="EMBL" id="EGQ77804.1"/>
    </source>
</evidence>
<dbReference type="EMBL" id="AFQE01000034">
    <property type="protein sequence ID" value="EGQ77804.1"/>
    <property type="molecule type" value="Genomic_DNA"/>
</dbReference>
<name>A0AA36UKQ6_9NEIS</name>
<accession>A0AA36UKQ6</accession>
<dbReference type="EC" id="5.1.3.13" evidence="1"/>